<comment type="caution">
    <text evidence="1">The sequence shown here is derived from an EMBL/GenBank/DDBJ whole genome shotgun (WGS) entry which is preliminary data.</text>
</comment>
<name>A0A3N4NDE2_9NEIS</name>
<evidence type="ECO:0000313" key="2">
    <source>
        <dbReference type="Proteomes" id="UP000272412"/>
    </source>
</evidence>
<dbReference type="OrthoDB" id="71495at2"/>
<organism evidence="1 2">
    <name type="scientific">Neisseria weixii</name>
    <dbReference type="NCBI Taxonomy" id="1853276"/>
    <lineage>
        <taxon>Bacteria</taxon>
        <taxon>Pseudomonadati</taxon>
        <taxon>Pseudomonadota</taxon>
        <taxon>Betaproteobacteria</taxon>
        <taxon>Neisseriales</taxon>
        <taxon>Neisseriaceae</taxon>
        <taxon>Neisseria</taxon>
    </lineage>
</organism>
<evidence type="ECO:0008006" key="3">
    <source>
        <dbReference type="Google" id="ProtNLM"/>
    </source>
</evidence>
<dbReference type="Pfam" id="PF09669">
    <property type="entry name" value="Phage_pRha"/>
    <property type="match status" value="1"/>
</dbReference>
<proteinExistence type="predicted"/>
<keyword evidence="2" id="KW-1185">Reference proteome</keyword>
<dbReference type="AlphaFoldDB" id="A0A3N4NDE2"/>
<reference evidence="1 2" key="1">
    <citation type="submission" date="2018-11" db="EMBL/GenBank/DDBJ databases">
        <title>Neisseria weixii sp. nov. isolated from the rectal contents of plateau pika (Ochotona cruzoniae).</title>
        <authorList>
            <person name="Zhang G."/>
        </authorList>
    </citation>
    <scope>NUCLEOTIDE SEQUENCE [LARGE SCALE GENOMIC DNA]</scope>
    <source>
        <strain evidence="1 2">10009</strain>
    </source>
</reference>
<dbReference type="InterPro" id="IPR014054">
    <property type="entry name" value="Phage_regulatory_Rha"/>
</dbReference>
<accession>A0A3N4NDE2</accession>
<dbReference type="Proteomes" id="UP000272412">
    <property type="component" value="Unassembled WGS sequence"/>
</dbReference>
<dbReference type="RefSeq" id="WP_123804402.1">
    <property type="nucleotide sequence ID" value="NZ_RPFL01000007.1"/>
</dbReference>
<sequence length="239" mass="26746">MSKLTVTERGLTMTVTAKYGIRADSRSIADALGVKHRSLMKLIHNHLTTLEEEVERQSNPDNPFHHVRFEIARGNREQGGGTPERFAMLTETQCYFLGTLSKNTAQVVEFKKRLVIAFAHMSRLREIHSQGYIPFQHLVHDSARAMYQHAAELGSHTPENIYHSNIERMINQAFGLKAGQRGDLTAAQKSAIGTAYQIADAAIKQELANGRGHKAAYAEAKRCVNDFVQMFARPMLKAA</sequence>
<protein>
    <recommendedName>
        <fullName evidence="3">Rha family transcriptional regulator</fullName>
    </recommendedName>
</protein>
<gene>
    <name evidence="1" type="ORF">EGK74_04210</name>
</gene>
<evidence type="ECO:0000313" key="1">
    <source>
        <dbReference type="EMBL" id="RPD89429.1"/>
    </source>
</evidence>
<dbReference type="EMBL" id="RPFL01000007">
    <property type="protein sequence ID" value="RPD89429.1"/>
    <property type="molecule type" value="Genomic_DNA"/>
</dbReference>